<dbReference type="OrthoDB" id="196624at2"/>
<keyword evidence="7" id="KW-1185">Reference proteome</keyword>
<dbReference type="InterPro" id="IPR036388">
    <property type="entry name" value="WH-like_DNA-bd_sf"/>
</dbReference>
<dbReference type="PANTHER" id="PTHR30126:SF91">
    <property type="entry name" value="LYSR FAMILY TRANSCRIPTIONAL REGULATOR"/>
    <property type="match status" value="1"/>
</dbReference>
<dbReference type="Gene3D" id="1.10.10.10">
    <property type="entry name" value="Winged helix-like DNA-binding domain superfamily/Winged helix DNA-binding domain"/>
    <property type="match status" value="1"/>
</dbReference>
<dbReference type="AlphaFoldDB" id="A0A2S2CVX5"/>
<dbReference type="SUPFAM" id="SSF53850">
    <property type="entry name" value="Periplasmic binding protein-like II"/>
    <property type="match status" value="1"/>
</dbReference>
<keyword evidence="3" id="KW-0238">DNA-binding</keyword>
<sequence length="314" mass="33241">MLDALTLDQMRIFVTVVEAGSFRAAAVRLSRVQSAVSHAVANLEAELGLTLFDRSGHRPVLTPGGRALLADARAILLKVDSLRARARGMCEGVELSLSIAVDCLFPLAAVSAALKELHDAYPAVGVEVIVGPLGVPFAALYEGKATVGIVVGGDLRDPRIELEALSSLSFVAVVAAAHPLAARSRTGDEVTATELTDHLQIVQADPTPLSEGRDFGVLSPGTWRVSGQDTKQALILAGAGWGRLPRWAVERDLAEGHLVRVRASALGRDGEAVVDAFLAHRNDTPFGPAACAFRTALRRHAHKELSRATPPSRE</sequence>
<dbReference type="RefSeq" id="WP_109331102.1">
    <property type="nucleotide sequence ID" value="NZ_CP029355.1"/>
</dbReference>
<dbReference type="EMBL" id="CP029355">
    <property type="protein sequence ID" value="AWK88629.1"/>
    <property type="molecule type" value="Genomic_DNA"/>
</dbReference>
<accession>A0A2S2CVX5</accession>
<evidence type="ECO:0000313" key="7">
    <source>
        <dbReference type="Proteomes" id="UP000245629"/>
    </source>
</evidence>
<dbReference type="InterPro" id="IPR005119">
    <property type="entry name" value="LysR_subst-bd"/>
</dbReference>
<comment type="similarity">
    <text evidence="1">Belongs to the LysR transcriptional regulatory family.</text>
</comment>
<dbReference type="InterPro" id="IPR000847">
    <property type="entry name" value="LysR_HTH_N"/>
</dbReference>
<dbReference type="KEGG" id="azz:DEW08_20915"/>
<dbReference type="Gene3D" id="3.40.190.290">
    <property type="match status" value="1"/>
</dbReference>
<evidence type="ECO:0000259" key="5">
    <source>
        <dbReference type="PROSITE" id="PS50931"/>
    </source>
</evidence>
<dbReference type="PROSITE" id="PS50931">
    <property type="entry name" value="HTH_LYSR"/>
    <property type="match status" value="1"/>
</dbReference>
<keyword evidence="4" id="KW-0804">Transcription</keyword>
<dbReference type="InterPro" id="IPR036390">
    <property type="entry name" value="WH_DNA-bd_sf"/>
</dbReference>
<organism evidence="6 7">
    <name type="scientific">Azospirillum thermophilum</name>
    <dbReference type="NCBI Taxonomy" id="2202148"/>
    <lineage>
        <taxon>Bacteria</taxon>
        <taxon>Pseudomonadati</taxon>
        <taxon>Pseudomonadota</taxon>
        <taxon>Alphaproteobacteria</taxon>
        <taxon>Rhodospirillales</taxon>
        <taxon>Azospirillaceae</taxon>
        <taxon>Azospirillum</taxon>
    </lineage>
</organism>
<evidence type="ECO:0000313" key="6">
    <source>
        <dbReference type="EMBL" id="AWK88629.1"/>
    </source>
</evidence>
<dbReference type="SUPFAM" id="SSF46785">
    <property type="entry name" value="Winged helix' DNA-binding domain"/>
    <property type="match status" value="1"/>
</dbReference>
<keyword evidence="2" id="KW-0805">Transcription regulation</keyword>
<dbReference type="Pfam" id="PF00126">
    <property type="entry name" value="HTH_1"/>
    <property type="match status" value="1"/>
</dbReference>
<dbReference type="PANTHER" id="PTHR30126">
    <property type="entry name" value="HTH-TYPE TRANSCRIPTIONAL REGULATOR"/>
    <property type="match status" value="1"/>
</dbReference>
<dbReference type="Pfam" id="PF03466">
    <property type="entry name" value="LysR_substrate"/>
    <property type="match status" value="1"/>
</dbReference>
<dbReference type="Proteomes" id="UP000245629">
    <property type="component" value="Chromosome 4"/>
</dbReference>
<evidence type="ECO:0000256" key="4">
    <source>
        <dbReference type="ARBA" id="ARBA00023163"/>
    </source>
</evidence>
<reference evidence="7" key="1">
    <citation type="submission" date="2018-05" db="EMBL/GenBank/DDBJ databases">
        <title>Azospirillum thermophila sp. nov., a novel isolated from hot spring.</title>
        <authorList>
            <person name="Zhao Z."/>
        </authorList>
    </citation>
    <scope>NUCLEOTIDE SEQUENCE [LARGE SCALE GENOMIC DNA]</scope>
    <source>
        <strain evidence="7">CFH 70021</strain>
    </source>
</reference>
<dbReference type="PRINTS" id="PR00039">
    <property type="entry name" value="HTHLYSR"/>
</dbReference>
<feature type="domain" description="HTH lysR-type" evidence="5">
    <location>
        <begin position="5"/>
        <end position="62"/>
    </location>
</feature>
<evidence type="ECO:0000256" key="1">
    <source>
        <dbReference type="ARBA" id="ARBA00009437"/>
    </source>
</evidence>
<dbReference type="FunFam" id="1.10.10.10:FF:000001">
    <property type="entry name" value="LysR family transcriptional regulator"/>
    <property type="match status" value="1"/>
</dbReference>
<proteinExistence type="inferred from homology"/>
<evidence type="ECO:0000256" key="2">
    <source>
        <dbReference type="ARBA" id="ARBA00023015"/>
    </source>
</evidence>
<dbReference type="GO" id="GO:0000976">
    <property type="term" value="F:transcription cis-regulatory region binding"/>
    <property type="evidence" value="ECO:0007669"/>
    <property type="project" value="TreeGrafter"/>
</dbReference>
<evidence type="ECO:0000256" key="3">
    <source>
        <dbReference type="ARBA" id="ARBA00023125"/>
    </source>
</evidence>
<gene>
    <name evidence="6" type="ORF">DEW08_20915</name>
</gene>
<name>A0A2S2CVX5_9PROT</name>
<protein>
    <submittedName>
        <fullName evidence="6">LysR family transcriptional regulator</fullName>
    </submittedName>
</protein>
<dbReference type="GO" id="GO:0003700">
    <property type="term" value="F:DNA-binding transcription factor activity"/>
    <property type="evidence" value="ECO:0007669"/>
    <property type="project" value="InterPro"/>
</dbReference>